<evidence type="ECO:0000256" key="1">
    <source>
        <dbReference type="SAM" id="MobiDB-lite"/>
    </source>
</evidence>
<evidence type="ECO:0000313" key="2">
    <source>
        <dbReference type="EMBL" id="QHU05135.1"/>
    </source>
</evidence>
<feature type="region of interest" description="Disordered" evidence="1">
    <location>
        <begin position="172"/>
        <end position="201"/>
    </location>
</feature>
<feature type="compositionally biased region" description="Basic residues" evidence="1">
    <location>
        <begin position="179"/>
        <end position="201"/>
    </location>
</feature>
<name>A0A6C0JH81_9ZZZZ</name>
<reference evidence="2" key="1">
    <citation type="journal article" date="2020" name="Nature">
        <title>Giant virus diversity and host interactions through global metagenomics.</title>
        <authorList>
            <person name="Schulz F."/>
            <person name="Roux S."/>
            <person name="Paez-Espino D."/>
            <person name="Jungbluth S."/>
            <person name="Walsh D.A."/>
            <person name="Denef V.J."/>
            <person name="McMahon K.D."/>
            <person name="Konstantinidis K.T."/>
            <person name="Eloe-Fadrosh E.A."/>
            <person name="Kyrpides N.C."/>
            <person name="Woyke T."/>
        </authorList>
    </citation>
    <scope>NUCLEOTIDE SEQUENCE</scope>
    <source>
        <strain evidence="2">GVMAG-M-3300027708-5</strain>
    </source>
</reference>
<dbReference type="AlphaFoldDB" id="A0A6C0JH81"/>
<dbReference type="EMBL" id="MN740408">
    <property type="protein sequence ID" value="QHU05135.1"/>
    <property type="molecule type" value="Genomic_DNA"/>
</dbReference>
<sequence length="201" mass="23594">MAEWFKATDLRPVIYDAWVRTPLLAKHPTKKESPKPFFYSLDKIFINVQYIYRRKMPKEVNFEELETHTPYQVRVYHGLNGKLDTPENFSGIYLGFRIENGIKVAQFNKRDFNQPENKREITLKEVIFTTSDGNRGDAVYVSNGHYKNAFWELTKDGKTLLPDPAAEEWAAAYNDGGKKSKKNRKSKKKKSKKRKTIRKKR</sequence>
<protein>
    <submittedName>
        <fullName evidence="2">Uncharacterized protein</fullName>
    </submittedName>
</protein>
<accession>A0A6C0JH81</accession>
<proteinExistence type="predicted"/>
<organism evidence="2">
    <name type="scientific">viral metagenome</name>
    <dbReference type="NCBI Taxonomy" id="1070528"/>
    <lineage>
        <taxon>unclassified sequences</taxon>
        <taxon>metagenomes</taxon>
        <taxon>organismal metagenomes</taxon>
    </lineage>
</organism>